<reference evidence="6" key="1">
    <citation type="journal article" date="2019" name="Int. J. Syst. Evol. Microbiol.">
        <title>The Global Catalogue of Microorganisms (GCM) 10K type strain sequencing project: providing services to taxonomists for standard genome sequencing and annotation.</title>
        <authorList>
            <consortium name="The Broad Institute Genomics Platform"/>
            <consortium name="The Broad Institute Genome Sequencing Center for Infectious Disease"/>
            <person name="Wu L."/>
            <person name="Ma J."/>
        </authorList>
    </citation>
    <scope>NUCLEOTIDE SEQUENCE [LARGE SCALE GENOMIC DNA]</scope>
    <source>
        <strain evidence="6">KACC 14058</strain>
    </source>
</reference>
<keyword evidence="2 3" id="KW-0238">DNA-binding</keyword>
<dbReference type="InterPro" id="IPR050624">
    <property type="entry name" value="HTH-type_Tx_Regulator"/>
</dbReference>
<dbReference type="InterPro" id="IPR009057">
    <property type="entry name" value="Homeodomain-like_sf"/>
</dbReference>
<dbReference type="RefSeq" id="WP_390199076.1">
    <property type="nucleotide sequence ID" value="NZ_JBHSDV010000003.1"/>
</dbReference>
<accession>A0ABV8VUM2</accession>
<dbReference type="PANTHER" id="PTHR43479:SF22">
    <property type="entry name" value="TRANSCRIPTIONAL REGULATOR, TETR FAMILY"/>
    <property type="match status" value="1"/>
</dbReference>
<evidence type="ECO:0000256" key="3">
    <source>
        <dbReference type="PROSITE-ProRule" id="PRU00335"/>
    </source>
</evidence>
<dbReference type="Pfam" id="PF00440">
    <property type="entry name" value="TetR_N"/>
    <property type="match status" value="1"/>
</dbReference>
<evidence type="ECO:0000313" key="5">
    <source>
        <dbReference type="EMBL" id="MFC4388208.1"/>
    </source>
</evidence>
<dbReference type="PROSITE" id="PS50977">
    <property type="entry name" value="HTH_TETR_2"/>
    <property type="match status" value="1"/>
</dbReference>
<organism evidence="5 6">
    <name type="scientific">Gracilibacillus marinus</name>
    <dbReference type="NCBI Taxonomy" id="630535"/>
    <lineage>
        <taxon>Bacteria</taxon>
        <taxon>Bacillati</taxon>
        <taxon>Bacillota</taxon>
        <taxon>Bacilli</taxon>
        <taxon>Bacillales</taxon>
        <taxon>Bacillaceae</taxon>
        <taxon>Gracilibacillus</taxon>
    </lineage>
</organism>
<dbReference type="InterPro" id="IPR001647">
    <property type="entry name" value="HTH_TetR"/>
</dbReference>
<keyword evidence="1" id="KW-0678">Repressor</keyword>
<dbReference type="SUPFAM" id="SSF46689">
    <property type="entry name" value="Homeodomain-like"/>
    <property type="match status" value="1"/>
</dbReference>
<feature type="DNA-binding region" description="H-T-H motif" evidence="3">
    <location>
        <begin position="24"/>
        <end position="43"/>
    </location>
</feature>
<dbReference type="Proteomes" id="UP001595880">
    <property type="component" value="Unassembled WGS sequence"/>
</dbReference>
<keyword evidence="6" id="KW-1185">Reference proteome</keyword>
<evidence type="ECO:0000256" key="2">
    <source>
        <dbReference type="ARBA" id="ARBA00023125"/>
    </source>
</evidence>
<proteinExistence type="predicted"/>
<dbReference type="Gene3D" id="1.10.357.10">
    <property type="entry name" value="Tetracycline Repressor, domain 2"/>
    <property type="match status" value="1"/>
</dbReference>
<name>A0ABV8VUM2_9BACI</name>
<evidence type="ECO:0000313" key="6">
    <source>
        <dbReference type="Proteomes" id="UP001595880"/>
    </source>
</evidence>
<dbReference type="PANTHER" id="PTHR43479">
    <property type="entry name" value="ACREF/ENVCD OPERON REPRESSOR-RELATED"/>
    <property type="match status" value="1"/>
</dbReference>
<gene>
    <name evidence="5" type="ORF">ACFOZ1_10395</name>
</gene>
<dbReference type="PROSITE" id="PS01081">
    <property type="entry name" value="HTH_TETR_1"/>
    <property type="match status" value="1"/>
</dbReference>
<sequence>MSKKTEITQIALNLFAEKGFNETSIQEIADGANISKGGFYNYFKSKQALMLDLIDEYYHKITQRTNEFDWNESNSIHSLANYIELEVEAWMENQSFFYVLFREFPPNSNGAITDRMERIHEATINNHYRIFFHIYGEKLEKYLSDLVLLLEGMMREYIIQIVIHRKLQISPASIADWVSHHIHSIIQHIEEREPLLAHNHPKNKTQLIQDLKQMMHNIQDKSEQSKYNEVLLLIETEWNKESINVPLLEALLYFLKQKKELQIIIWQLEQLLQQGEN</sequence>
<dbReference type="InterPro" id="IPR023772">
    <property type="entry name" value="DNA-bd_HTH_TetR-type_CS"/>
</dbReference>
<protein>
    <submittedName>
        <fullName evidence="5">TetR/AcrR family transcriptional regulator</fullName>
    </submittedName>
</protein>
<evidence type="ECO:0000256" key="1">
    <source>
        <dbReference type="ARBA" id="ARBA00022491"/>
    </source>
</evidence>
<dbReference type="PRINTS" id="PR00455">
    <property type="entry name" value="HTHTETR"/>
</dbReference>
<feature type="domain" description="HTH tetR-type" evidence="4">
    <location>
        <begin position="1"/>
        <end position="61"/>
    </location>
</feature>
<evidence type="ECO:0000259" key="4">
    <source>
        <dbReference type="PROSITE" id="PS50977"/>
    </source>
</evidence>
<dbReference type="EMBL" id="JBHSDV010000003">
    <property type="protein sequence ID" value="MFC4388208.1"/>
    <property type="molecule type" value="Genomic_DNA"/>
</dbReference>
<comment type="caution">
    <text evidence="5">The sequence shown here is derived from an EMBL/GenBank/DDBJ whole genome shotgun (WGS) entry which is preliminary data.</text>
</comment>